<dbReference type="Gene3D" id="3.30.40.10">
    <property type="entry name" value="Zinc/RING finger domain, C3HC4 (zinc finger)"/>
    <property type="match status" value="1"/>
</dbReference>
<dbReference type="PROSITE" id="PS50089">
    <property type="entry name" value="ZF_RING_2"/>
    <property type="match status" value="1"/>
</dbReference>
<keyword evidence="8" id="KW-0804">Transcription</keyword>
<keyword evidence="6" id="KW-0862">Zinc</keyword>
<evidence type="ECO:0000256" key="2">
    <source>
        <dbReference type="ARBA" id="ARBA00012483"/>
    </source>
</evidence>
<keyword evidence="7" id="KW-0805">Transcription regulation</keyword>
<feature type="region of interest" description="Disordered" evidence="10">
    <location>
        <begin position="407"/>
        <end position="479"/>
    </location>
</feature>
<dbReference type="EMBL" id="ML210238">
    <property type="protein sequence ID" value="TFK22516.1"/>
    <property type="molecule type" value="Genomic_DNA"/>
</dbReference>
<dbReference type="InterPro" id="IPR013083">
    <property type="entry name" value="Znf_RING/FYVE/PHD"/>
</dbReference>
<dbReference type="OrthoDB" id="21204at2759"/>
<dbReference type="InterPro" id="IPR001841">
    <property type="entry name" value="Znf_RING"/>
</dbReference>
<evidence type="ECO:0000256" key="1">
    <source>
        <dbReference type="ARBA" id="ARBA00000900"/>
    </source>
</evidence>
<evidence type="ECO:0000256" key="5">
    <source>
        <dbReference type="ARBA" id="ARBA00022771"/>
    </source>
</evidence>
<evidence type="ECO:0000256" key="9">
    <source>
        <dbReference type="PROSITE-ProRule" id="PRU00175"/>
    </source>
</evidence>
<dbReference type="SMART" id="SM00184">
    <property type="entry name" value="RING"/>
    <property type="match status" value="1"/>
</dbReference>
<evidence type="ECO:0000256" key="10">
    <source>
        <dbReference type="SAM" id="MobiDB-lite"/>
    </source>
</evidence>
<dbReference type="InterPro" id="IPR017907">
    <property type="entry name" value="Znf_RING_CS"/>
</dbReference>
<dbReference type="GO" id="GO:0061630">
    <property type="term" value="F:ubiquitin protein ligase activity"/>
    <property type="evidence" value="ECO:0007669"/>
    <property type="project" value="UniProtKB-EC"/>
</dbReference>
<dbReference type="EC" id="2.3.2.27" evidence="2"/>
<dbReference type="STRING" id="230819.A0A5C3KQ96"/>
<dbReference type="SUPFAM" id="SSF57850">
    <property type="entry name" value="RING/U-box"/>
    <property type="match status" value="1"/>
</dbReference>
<gene>
    <name evidence="12" type="ORF">FA15DRAFT_671405</name>
</gene>
<organism evidence="12 13">
    <name type="scientific">Coprinopsis marcescibilis</name>
    <name type="common">Agaric fungus</name>
    <name type="synonym">Psathyrella marcescibilis</name>
    <dbReference type="NCBI Taxonomy" id="230819"/>
    <lineage>
        <taxon>Eukaryota</taxon>
        <taxon>Fungi</taxon>
        <taxon>Dikarya</taxon>
        <taxon>Basidiomycota</taxon>
        <taxon>Agaricomycotina</taxon>
        <taxon>Agaricomycetes</taxon>
        <taxon>Agaricomycetidae</taxon>
        <taxon>Agaricales</taxon>
        <taxon>Agaricineae</taxon>
        <taxon>Psathyrellaceae</taxon>
        <taxon>Coprinopsis</taxon>
    </lineage>
</organism>
<keyword evidence="5 9" id="KW-0863">Zinc-finger</keyword>
<protein>
    <recommendedName>
        <fullName evidence="2">RING-type E3 ubiquitin transferase</fullName>
        <ecNumber evidence="2">2.3.2.27</ecNumber>
    </recommendedName>
</protein>
<sequence>MDAEQDEQIEGDPAVDGASNEPSILEEDAGGNEELEDNCSICLHQLDDRTVIPQCSHEFCFECLLVWTGQSRRCPLCNQPIGHYIIHSIRSKYDYRKHHLPPLPLPNTQHDSIIVVDARRNAARRRRERERGRRQRVDMSELDRFEQSLSKRRWIYRHGMYAKHVASNSYTKFRPYPTPAQFAASPDLISRTTTFIRRELQVWEALDVEFLTNLIISLMKAIDIRSESAVKLLSEFLDLDAPYVPGGSHVNAEHFAHEVYCYVRSPYKDLFMYDTIVQYDTPAELQPPLEISRRRRWNQQSSSRSWSPSEDKRHRSRQLSRTRRSESGMPSRSYSPSGRVYPTGNSQEPPIPSTSRRTLDDDRTRSSSSQFEERKSEGHRSSLSHGQRELGMDDITVNIDAFVLRSPGLGSDMVDTANTNPKLIDTKGKGKEKDATREMETSESTSFESRGSHEAKNHPDASPPTSYVQEGPDAKITRIPDSHTRQNRDLRLSIQEYILGNKLRRKSDFRPVLIVDGKAPTPTSHSSGSPEPPVMGLANRGNNGGAGPTATLTSSKRIQVQKYGVGEAHTIKFSGPPTKDGFSVSASSVNHSGGFGYRETGFLGNLHASPVQSTNYDSPGPSDMFFDGGACASSPYKAPHTSSSAGSMDEARNGFPSGKVPIGADSHVRSTLSIEKNPIREEAQSKSAVGSINDQDDYFGSDGVRVRLMERLRREKELAMAVYSDVERGNVGIEAIHGDSQGPQSREIDVSSGNGKREVKPSQASQRALLLMRLEAEKKKVGSQVK</sequence>
<keyword evidence="4" id="KW-0479">Metal-binding</keyword>
<evidence type="ECO:0000256" key="4">
    <source>
        <dbReference type="ARBA" id="ARBA00022723"/>
    </source>
</evidence>
<feature type="compositionally biased region" description="Basic and acidic residues" evidence="10">
    <location>
        <begin position="357"/>
        <end position="389"/>
    </location>
</feature>
<feature type="domain" description="RING-type" evidence="11">
    <location>
        <begin position="39"/>
        <end position="78"/>
    </location>
</feature>
<dbReference type="GO" id="GO:0006513">
    <property type="term" value="P:protein monoubiquitination"/>
    <property type="evidence" value="ECO:0007669"/>
    <property type="project" value="TreeGrafter"/>
</dbReference>
<keyword evidence="13" id="KW-1185">Reference proteome</keyword>
<feature type="compositionally biased region" description="Acidic residues" evidence="10">
    <location>
        <begin position="1"/>
        <end position="10"/>
    </location>
</feature>
<evidence type="ECO:0000313" key="12">
    <source>
        <dbReference type="EMBL" id="TFK22516.1"/>
    </source>
</evidence>
<dbReference type="PROSITE" id="PS00518">
    <property type="entry name" value="ZF_RING_1"/>
    <property type="match status" value="1"/>
</dbReference>
<dbReference type="Pfam" id="PF13639">
    <property type="entry name" value="zf-RING_2"/>
    <property type="match status" value="1"/>
</dbReference>
<feature type="region of interest" description="Disordered" evidence="10">
    <location>
        <begin position="291"/>
        <end position="389"/>
    </location>
</feature>
<feature type="compositionally biased region" description="Low complexity" evidence="10">
    <location>
        <begin position="298"/>
        <end position="308"/>
    </location>
</feature>
<dbReference type="PANTHER" id="PTHR46077">
    <property type="entry name" value="E3 UBIQUITIN-PROTEIN LIGASE TOPORS"/>
    <property type="match status" value="1"/>
</dbReference>
<feature type="region of interest" description="Disordered" evidence="10">
    <location>
        <begin position="1"/>
        <end position="25"/>
    </location>
</feature>
<accession>A0A5C3KQ96</accession>
<evidence type="ECO:0000313" key="13">
    <source>
        <dbReference type="Proteomes" id="UP000307440"/>
    </source>
</evidence>
<feature type="region of interest" description="Disordered" evidence="10">
    <location>
        <begin position="735"/>
        <end position="765"/>
    </location>
</feature>
<feature type="compositionally biased region" description="Basic and acidic residues" evidence="10">
    <location>
        <begin position="450"/>
        <end position="459"/>
    </location>
</feature>
<evidence type="ECO:0000259" key="11">
    <source>
        <dbReference type="PROSITE" id="PS50089"/>
    </source>
</evidence>
<proteinExistence type="predicted"/>
<keyword evidence="3" id="KW-0808">Transferase</keyword>
<feature type="compositionally biased region" description="Basic and acidic residues" evidence="10">
    <location>
        <begin position="424"/>
        <end position="440"/>
    </location>
</feature>
<name>A0A5C3KQ96_COPMA</name>
<dbReference type="GO" id="GO:0000209">
    <property type="term" value="P:protein polyubiquitination"/>
    <property type="evidence" value="ECO:0007669"/>
    <property type="project" value="TreeGrafter"/>
</dbReference>
<dbReference type="GO" id="GO:0008270">
    <property type="term" value="F:zinc ion binding"/>
    <property type="evidence" value="ECO:0007669"/>
    <property type="project" value="UniProtKB-KW"/>
</dbReference>
<evidence type="ECO:0000256" key="6">
    <source>
        <dbReference type="ARBA" id="ARBA00022833"/>
    </source>
</evidence>
<evidence type="ECO:0000256" key="3">
    <source>
        <dbReference type="ARBA" id="ARBA00022679"/>
    </source>
</evidence>
<feature type="region of interest" description="Disordered" evidence="10">
    <location>
        <begin position="517"/>
        <end position="550"/>
    </location>
</feature>
<dbReference type="PANTHER" id="PTHR46077:SF1">
    <property type="entry name" value="TOP1 BINDING ARGININE_SERINE RICH PROTEIN, E3 UBIQUITIN LIGASE"/>
    <property type="match status" value="1"/>
</dbReference>
<dbReference type="AlphaFoldDB" id="A0A5C3KQ96"/>
<reference evidence="12 13" key="1">
    <citation type="journal article" date="2019" name="Nat. Ecol. Evol.">
        <title>Megaphylogeny resolves global patterns of mushroom evolution.</title>
        <authorList>
            <person name="Varga T."/>
            <person name="Krizsan K."/>
            <person name="Foldi C."/>
            <person name="Dima B."/>
            <person name="Sanchez-Garcia M."/>
            <person name="Sanchez-Ramirez S."/>
            <person name="Szollosi G.J."/>
            <person name="Szarkandi J.G."/>
            <person name="Papp V."/>
            <person name="Albert L."/>
            <person name="Andreopoulos W."/>
            <person name="Angelini C."/>
            <person name="Antonin V."/>
            <person name="Barry K.W."/>
            <person name="Bougher N.L."/>
            <person name="Buchanan P."/>
            <person name="Buyck B."/>
            <person name="Bense V."/>
            <person name="Catcheside P."/>
            <person name="Chovatia M."/>
            <person name="Cooper J."/>
            <person name="Damon W."/>
            <person name="Desjardin D."/>
            <person name="Finy P."/>
            <person name="Geml J."/>
            <person name="Haridas S."/>
            <person name="Hughes K."/>
            <person name="Justo A."/>
            <person name="Karasinski D."/>
            <person name="Kautmanova I."/>
            <person name="Kiss B."/>
            <person name="Kocsube S."/>
            <person name="Kotiranta H."/>
            <person name="LaButti K.M."/>
            <person name="Lechner B.E."/>
            <person name="Liimatainen K."/>
            <person name="Lipzen A."/>
            <person name="Lukacs Z."/>
            <person name="Mihaltcheva S."/>
            <person name="Morgado L.N."/>
            <person name="Niskanen T."/>
            <person name="Noordeloos M.E."/>
            <person name="Ohm R.A."/>
            <person name="Ortiz-Santana B."/>
            <person name="Ovrebo C."/>
            <person name="Racz N."/>
            <person name="Riley R."/>
            <person name="Savchenko A."/>
            <person name="Shiryaev A."/>
            <person name="Soop K."/>
            <person name="Spirin V."/>
            <person name="Szebenyi C."/>
            <person name="Tomsovsky M."/>
            <person name="Tulloss R.E."/>
            <person name="Uehling J."/>
            <person name="Grigoriev I.V."/>
            <person name="Vagvolgyi C."/>
            <person name="Papp T."/>
            <person name="Martin F.M."/>
            <person name="Miettinen O."/>
            <person name="Hibbett D.S."/>
            <person name="Nagy L.G."/>
        </authorList>
    </citation>
    <scope>NUCLEOTIDE SEQUENCE [LARGE SCALE GENOMIC DNA]</scope>
    <source>
        <strain evidence="12 13">CBS 121175</strain>
    </source>
</reference>
<evidence type="ECO:0000256" key="7">
    <source>
        <dbReference type="ARBA" id="ARBA00023015"/>
    </source>
</evidence>
<comment type="catalytic activity">
    <reaction evidence="1">
        <text>S-ubiquitinyl-[E2 ubiquitin-conjugating enzyme]-L-cysteine + [acceptor protein]-L-lysine = [E2 ubiquitin-conjugating enzyme]-L-cysteine + N(6)-ubiquitinyl-[acceptor protein]-L-lysine.</text>
        <dbReference type="EC" id="2.3.2.27"/>
    </reaction>
</comment>
<dbReference type="Proteomes" id="UP000307440">
    <property type="component" value="Unassembled WGS sequence"/>
</dbReference>
<evidence type="ECO:0000256" key="8">
    <source>
        <dbReference type="ARBA" id="ARBA00023163"/>
    </source>
</evidence>